<keyword evidence="1" id="KW-0472">Membrane</keyword>
<evidence type="ECO:0000256" key="1">
    <source>
        <dbReference type="SAM" id="Phobius"/>
    </source>
</evidence>
<accession>A0ABP0NFZ3</accession>
<feature type="transmembrane region" description="Helical" evidence="1">
    <location>
        <begin position="336"/>
        <end position="355"/>
    </location>
</feature>
<feature type="transmembrane region" description="Helical" evidence="1">
    <location>
        <begin position="308"/>
        <end position="329"/>
    </location>
</feature>
<name>A0ABP0NFZ3_9DINO</name>
<sequence>MEVLQFAVVELQGMVNLQCRFDGVVVRSLFALATPVVPLMMLMACAGLECWAPSYGISVALQVLTIFFIGGASGSSKLFNCQRFDGGKVSLGDYAFHPVFPHLLCSETTGEAAWVRGVGTTTAIGYGIIVPAFLAFLLLKQHVAMRPSRTFFAKLKRAHGSTILQIHSIKEIEPQKGVIVAKRLMAAAAAHVAVHVKGEVQLELQDEDGSMIVTPLQVHDGAALEDDFSIPDWGDKIDKLVLRQHSLMQMLTERILLEDLKDAEFDRVLVGAKRLLCKYATFRDVWMEVLLKLVAAALVSVVSTKDGLMLSVALMLGMAIIIGVMSPYARPQINTLQSLCFTCLAVSAVGFYQHYKWLSRMALALPFLLLPVQALRPDSAETLALRIYQELENNIDVILKGEPVKVFAQQVRLL</sequence>
<feature type="transmembrane region" description="Helical" evidence="1">
    <location>
        <begin position="123"/>
        <end position="139"/>
    </location>
</feature>
<dbReference type="EMBL" id="CAXAMM010027880">
    <property type="protein sequence ID" value="CAK9061744.1"/>
    <property type="molecule type" value="Genomic_DNA"/>
</dbReference>
<gene>
    <name evidence="2" type="ORF">SCF082_LOCUS32286</name>
</gene>
<feature type="transmembrane region" description="Helical" evidence="1">
    <location>
        <begin position="55"/>
        <end position="74"/>
    </location>
</feature>
<reference evidence="2 3" key="1">
    <citation type="submission" date="2024-02" db="EMBL/GenBank/DDBJ databases">
        <authorList>
            <person name="Chen Y."/>
            <person name="Shah S."/>
            <person name="Dougan E. K."/>
            <person name="Thang M."/>
            <person name="Chan C."/>
        </authorList>
    </citation>
    <scope>NUCLEOTIDE SEQUENCE [LARGE SCALE GENOMIC DNA]</scope>
</reference>
<feature type="transmembrane region" description="Helical" evidence="1">
    <location>
        <begin position="24"/>
        <end position="48"/>
    </location>
</feature>
<evidence type="ECO:0000313" key="2">
    <source>
        <dbReference type="EMBL" id="CAK9061744.1"/>
    </source>
</evidence>
<keyword evidence="3" id="KW-1185">Reference proteome</keyword>
<comment type="caution">
    <text evidence="2">The sequence shown here is derived from an EMBL/GenBank/DDBJ whole genome shotgun (WGS) entry which is preliminary data.</text>
</comment>
<keyword evidence="1" id="KW-0812">Transmembrane</keyword>
<dbReference type="Proteomes" id="UP001642464">
    <property type="component" value="Unassembled WGS sequence"/>
</dbReference>
<keyword evidence="1" id="KW-1133">Transmembrane helix</keyword>
<proteinExistence type="predicted"/>
<organism evidence="2 3">
    <name type="scientific">Durusdinium trenchii</name>
    <dbReference type="NCBI Taxonomy" id="1381693"/>
    <lineage>
        <taxon>Eukaryota</taxon>
        <taxon>Sar</taxon>
        <taxon>Alveolata</taxon>
        <taxon>Dinophyceae</taxon>
        <taxon>Suessiales</taxon>
        <taxon>Symbiodiniaceae</taxon>
        <taxon>Durusdinium</taxon>
    </lineage>
</organism>
<protein>
    <submittedName>
        <fullName evidence="2">LRR receptor-like serine/threonine-protein kinase FLS2</fullName>
    </submittedName>
</protein>
<evidence type="ECO:0000313" key="3">
    <source>
        <dbReference type="Proteomes" id="UP001642464"/>
    </source>
</evidence>